<dbReference type="Proteomes" id="UP000034455">
    <property type="component" value="Unassembled WGS sequence"/>
</dbReference>
<organism evidence="2 3">
    <name type="scientific">Staphylococcus cohnii subsp. cohnii</name>
    <dbReference type="NCBI Taxonomy" id="74704"/>
    <lineage>
        <taxon>Bacteria</taxon>
        <taxon>Bacillati</taxon>
        <taxon>Bacillota</taxon>
        <taxon>Bacilli</taxon>
        <taxon>Bacillales</taxon>
        <taxon>Staphylococcaceae</taxon>
        <taxon>Staphylococcus</taxon>
        <taxon>Staphylococcus cohnii species complex</taxon>
    </lineage>
</organism>
<dbReference type="Gene3D" id="3.40.80.10">
    <property type="entry name" value="Peptidoglycan recognition protein-like"/>
    <property type="match status" value="1"/>
</dbReference>
<feature type="domain" description="N-acetylmuramoyl-L-alanine amidase" evidence="1">
    <location>
        <begin position="13"/>
        <end position="157"/>
    </location>
</feature>
<dbReference type="GO" id="GO:0009253">
    <property type="term" value="P:peptidoglycan catabolic process"/>
    <property type="evidence" value="ECO:0007669"/>
    <property type="project" value="InterPro"/>
</dbReference>
<proteinExistence type="predicted"/>
<evidence type="ECO:0000313" key="2">
    <source>
        <dbReference type="EMBL" id="KKI62895.1"/>
    </source>
</evidence>
<dbReference type="SMART" id="SM00644">
    <property type="entry name" value="Ami_2"/>
    <property type="match status" value="1"/>
</dbReference>
<accession>A0A0M2NY71</accession>
<dbReference type="GO" id="GO:0008745">
    <property type="term" value="F:N-acetylmuramoyl-L-alanine amidase activity"/>
    <property type="evidence" value="ECO:0007669"/>
    <property type="project" value="InterPro"/>
</dbReference>
<gene>
    <name evidence="2" type="ORF">UF66_1646</name>
</gene>
<name>A0A0M2NY71_STACC</name>
<sequence>MEHIYSNYYEIEEKITERKKDILGVVLHDDAENYSAKNYITWLNKRIEKNELEKGWASVYIDQDTCYWFHPTQYTEWHCGNIFANTHYIGIERCQSKINGILTDSAFMKVEEVSFWLAAAILKKYQLPVNRETVRIHKEFYDTECPARSWLIHLEQASSTLENMNRLKDYFIYKIKYYYDDITKEDIMPLG</sequence>
<dbReference type="PATRIC" id="fig|74704.6.peg.1689"/>
<dbReference type="GeneID" id="58096721"/>
<evidence type="ECO:0000313" key="3">
    <source>
        <dbReference type="Proteomes" id="UP000034455"/>
    </source>
</evidence>
<evidence type="ECO:0000259" key="1">
    <source>
        <dbReference type="SMART" id="SM00644"/>
    </source>
</evidence>
<reference evidence="2 3" key="1">
    <citation type="submission" date="2015-03" db="EMBL/GenBank/DDBJ databases">
        <title>Genome Assembly of Staphylococcus cohnii subsp. cohnii strain G22B2.</title>
        <authorList>
            <person name="Nair G."/>
            <person name="Kaur G."/>
            <person name="Khatri I."/>
            <person name="Singh N.K."/>
            <person name="Sathyabama S."/>
            <person name="Maurya S.K."/>
            <person name="Subramanian S."/>
            <person name="Agrewala J.N."/>
            <person name="Mayilraj S."/>
        </authorList>
    </citation>
    <scope>NUCLEOTIDE SEQUENCE [LARGE SCALE GENOMIC DNA]</scope>
    <source>
        <strain evidence="2 3">G22B2</strain>
    </source>
</reference>
<dbReference type="SUPFAM" id="SSF55846">
    <property type="entry name" value="N-acetylmuramoyl-L-alanine amidase-like"/>
    <property type="match status" value="1"/>
</dbReference>
<comment type="caution">
    <text evidence="2">The sequence shown here is derived from an EMBL/GenBank/DDBJ whole genome shotgun (WGS) entry which is preliminary data.</text>
</comment>
<dbReference type="RefSeq" id="WP_019468838.1">
    <property type="nucleotide sequence ID" value="NZ_BKAS01000019.1"/>
</dbReference>
<dbReference type="EMBL" id="LAKJ01000027">
    <property type="protein sequence ID" value="KKI62895.1"/>
    <property type="molecule type" value="Genomic_DNA"/>
</dbReference>
<dbReference type="InterPro" id="IPR002502">
    <property type="entry name" value="Amidase_domain"/>
</dbReference>
<dbReference type="AlphaFoldDB" id="A0A0M2NY71"/>
<protein>
    <submittedName>
        <fullName evidence="2">Phage N-acetylmuramoyl-L-alanine amidase</fullName>
    </submittedName>
</protein>
<dbReference type="Pfam" id="PF01510">
    <property type="entry name" value="Amidase_2"/>
    <property type="match status" value="1"/>
</dbReference>
<dbReference type="InterPro" id="IPR036505">
    <property type="entry name" value="Amidase/PGRP_sf"/>
</dbReference>